<sequence length="65" mass="6740">MTTILHTLPSSRSLRPVVMTASVVTVSPGGHGPADLPVSIDRAPAHAMDRIALWADQPGGVERAA</sequence>
<dbReference type="EMBL" id="SOHM01000002">
    <property type="protein sequence ID" value="TFD95226.1"/>
    <property type="molecule type" value="Genomic_DNA"/>
</dbReference>
<dbReference type="RefSeq" id="WP_134639039.1">
    <property type="nucleotide sequence ID" value="NZ_SOHM01000002.1"/>
</dbReference>
<dbReference type="OrthoDB" id="5119677at2"/>
<evidence type="ECO:0000313" key="2">
    <source>
        <dbReference type="Proteomes" id="UP000298468"/>
    </source>
</evidence>
<name>A0A4R9BZJ7_9MICO</name>
<keyword evidence="2" id="KW-1185">Reference proteome</keyword>
<reference evidence="1 2" key="1">
    <citation type="submission" date="2019-03" db="EMBL/GenBank/DDBJ databases">
        <title>Genomics of glacier-inhabiting Cryobacterium strains.</title>
        <authorList>
            <person name="Liu Q."/>
            <person name="Xin Y.-H."/>
        </authorList>
    </citation>
    <scope>NUCLEOTIDE SEQUENCE [LARGE SCALE GENOMIC DNA]</scope>
    <source>
        <strain evidence="1 2">Sr59</strain>
    </source>
</reference>
<dbReference type="AlphaFoldDB" id="A0A4R9BZJ7"/>
<evidence type="ECO:0000313" key="1">
    <source>
        <dbReference type="EMBL" id="TFD95226.1"/>
    </source>
</evidence>
<comment type="caution">
    <text evidence="1">The sequence shown here is derived from an EMBL/GenBank/DDBJ whole genome shotgun (WGS) entry which is preliminary data.</text>
</comment>
<accession>A0A4R9BZJ7</accession>
<protein>
    <submittedName>
        <fullName evidence="1">Uncharacterized protein</fullName>
    </submittedName>
</protein>
<organism evidence="1 2">
    <name type="scientific">Cryobacterium lactosi</name>
    <dbReference type="NCBI Taxonomy" id="1259202"/>
    <lineage>
        <taxon>Bacteria</taxon>
        <taxon>Bacillati</taxon>
        <taxon>Actinomycetota</taxon>
        <taxon>Actinomycetes</taxon>
        <taxon>Micrococcales</taxon>
        <taxon>Microbacteriaceae</taxon>
        <taxon>Cryobacterium</taxon>
    </lineage>
</organism>
<dbReference type="Proteomes" id="UP000298468">
    <property type="component" value="Unassembled WGS sequence"/>
</dbReference>
<gene>
    <name evidence="1" type="ORF">E3T61_00905</name>
</gene>
<proteinExistence type="predicted"/>